<dbReference type="AlphaFoldDB" id="A0AA40AGB6"/>
<gene>
    <name evidence="3" type="ORF">B0H67DRAFT_645082</name>
</gene>
<comment type="caution">
    <text evidence="3">The sequence shown here is derived from an EMBL/GenBank/DDBJ whole genome shotgun (WGS) entry which is preliminary data.</text>
</comment>
<proteinExistence type="predicted"/>
<feature type="compositionally biased region" description="Basic and acidic residues" evidence="1">
    <location>
        <begin position="377"/>
        <end position="388"/>
    </location>
</feature>
<name>A0AA40AGB6_9PEZI</name>
<feature type="compositionally biased region" description="Low complexity" evidence="1">
    <location>
        <begin position="220"/>
        <end position="243"/>
    </location>
</feature>
<feature type="region of interest" description="Disordered" evidence="1">
    <location>
        <begin position="184"/>
        <end position="243"/>
    </location>
</feature>
<feature type="transmembrane region" description="Helical" evidence="2">
    <location>
        <begin position="255"/>
        <end position="277"/>
    </location>
</feature>
<organism evidence="3 4">
    <name type="scientific">Lasiosphaeris hirsuta</name>
    <dbReference type="NCBI Taxonomy" id="260670"/>
    <lineage>
        <taxon>Eukaryota</taxon>
        <taxon>Fungi</taxon>
        <taxon>Dikarya</taxon>
        <taxon>Ascomycota</taxon>
        <taxon>Pezizomycotina</taxon>
        <taxon>Sordariomycetes</taxon>
        <taxon>Sordariomycetidae</taxon>
        <taxon>Sordariales</taxon>
        <taxon>Lasiosphaeriaceae</taxon>
        <taxon>Lasiosphaeris</taxon>
    </lineage>
</organism>
<keyword evidence="2" id="KW-0812">Transmembrane</keyword>
<evidence type="ECO:0000313" key="4">
    <source>
        <dbReference type="Proteomes" id="UP001172102"/>
    </source>
</evidence>
<keyword evidence="2" id="KW-0472">Membrane</keyword>
<feature type="compositionally biased region" description="Polar residues" evidence="1">
    <location>
        <begin position="360"/>
        <end position="373"/>
    </location>
</feature>
<keyword evidence="2" id="KW-1133">Transmembrane helix</keyword>
<dbReference type="Proteomes" id="UP001172102">
    <property type="component" value="Unassembled WGS sequence"/>
</dbReference>
<feature type="region of interest" description="Disordered" evidence="1">
    <location>
        <begin position="352"/>
        <end position="449"/>
    </location>
</feature>
<evidence type="ECO:0000256" key="2">
    <source>
        <dbReference type="SAM" id="Phobius"/>
    </source>
</evidence>
<feature type="compositionally biased region" description="Polar residues" evidence="1">
    <location>
        <begin position="193"/>
        <end position="207"/>
    </location>
</feature>
<dbReference type="EMBL" id="JAUKUA010000004">
    <property type="protein sequence ID" value="KAK0715314.1"/>
    <property type="molecule type" value="Genomic_DNA"/>
</dbReference>
<keyword evidence="4" id="KW-1185">Reference proteome</keyword>
<accession>A0AA40AGB6</accession>
<feature type="compositionally biased region" description="Pro residues" evidence="1">
    <location>
        <begin position="401"/>
        <end position="410"/>
    </location>
</feature>
<reference evidence="3" key="1">
    <citation type="submission" date="2023-06" db="EMBL/GenBank/DDBJ databases">
        <title>Genome-scale phylogeny and comparative genomics of the fungal order Sordariales.</title>
        <authorList>
            <consortium name="Lawrence Berkeley National Laboratory"/>
            <person name="Hensen N."/>
            <person name="Bonometti L."/>
            <person name="Westerberg I."/>
            <person name="Brannstrom I.O."/>
            <person name="Guillou S."/>
            <person name="Cros-Aarteil S."/>
            <person name="Calhoun S."/>
            <person name="Haridas S."/>
            <person name="Kuo A."/>
            <person name="Mondo S."/>
            <person name="Pangilinan J."/>
            <person name="Riley R."/>
            <person name="Labutti K."/>
            <person name="Andreopoulos B."/>
            <person name="Lipzen A."/>
            <person name="Chen C."/>
            <person name="Yanf M."/>
            <person name="Daum C."/>
            <person name="Ng V."/>
            <person name="Clum A."/>
            <person name="Steindorff A."/>
            <person name="Ohm R."/>
            <person name="Martin F."/>
            <person name="Silar P."/>
            <person name="Natvig D."/>
            <person name="Lalanne C."/>
            <person name="Gautier V."/>
            <person name="Ament-Velasquez S.L."/>
            <person name="Kruys A."/>
            <person name="Hutchinson M.I."/>
            <person name="Powell A.J."/>
            <person name="Barry K."/>
            <person name="Miller A.N."/>
            <person name="Grigoriev I.V."/>
            <person name="Debuchy R."/>
            <person name="Gladieux P."/>
            <person name="Thoren M.H."/>
            <person name="Johannesson H."/>
        </authorList>
    </citation>
    <scope>NUCLEOTIDE SEQUENCE</scope>
    <source>
        <strain evidence="3">SMH4607-1</strain>
    </source>
</reference>
<protein>
    <submittedName>
        <fullName evidence="3">Uncharacterized protein</fullName>
    </submittedName>
</protein>
<evidence type="ECO:0000313" key="3">
    <source>
        <dbReference type="EMBL" id="KAK0715314.1"/>
    </source>
</evidence>
<evidence type="ECO:0000256" key="1">
    <source>
        <dbReference type="SAM" id="MobiDB-lite"/>
    </source>
</evidence>
<sequence length="449" mass="47307">MSATAIHGGTVPLAALTTVFTPPCPTSWLLTNTKLISQLPVFPTTGPASCDPPSWAQNIAGGGFQYYSPAICPQGFAVGPNCGVIKTRTAEGFPPVAPGETVAYCVPVGLTCTTDTSDFRGGVWGYARGAAITDAAVTVGPALQIRWVEADLSILETHPLTPGLRLGALATSAVTSQPPIPVVTFRLDPAPPSSSNGSPDTLITDTMSFVPKPTEPTQLPSSSSTGTGRPSENATSNANAANSGGINWSIDGGTMIVIIIISVFVGIMLWVVAFVMIRRRRARERGRAPPPTKEFVISPRDVAPYESATRMEFGSSGNLPPELEVTPARPAAVRAHTNPRHELLPELEHRLTTPAPPVLSRSNSRPYRQSTRGAWTPRHERGTAERGSHLNPAELEGWIPSPAPPNPAPEPLRIVKRAAEEQPGVGVIESKSVPGIAGAVEPDKPDKPT</sequence>